<keyword evidence="1" id="KW-0812">Transmembrane</keyword>
<proteinExistence type="predicted"/>
<gene>
    <name evidence="3" type="ORF">SAMN04487767_101731</name>
</gene>
<evidence type="ECO:0000313" key="4">
    <source>
        <dbReference type="Proteomes" id="UP000183507"/>
    </source>
</evidence>
<dbReference type="PANTHER" id="PTHR35797:SF1">
    <property type="entry name" value="PROTEASE"/>
    <property type="match status" value="1"/>
</dbReference>
<dbReference type="GO" id="GO:0004175">
    <property type="term" value="F:endopeptidase activity"/>
    <property type="evidence" value="ECO:0007669"/>
    <property type="project" value="UniProtKB-ARBA"/>
</dbReference>
<dbReference type="AlphaFoldDB" id="A0A1G6KFD9"/>
<feature type="transmembrane region" description="Helical" evidence="1">
    <location>
        <begin position="87"/>
        <end position="108"/>
    </location>
</feature>
<evidence type="ECO:0000313" key="3">
    <source>
        <dbReference type="EMBL" id="SDC29789.1"/>
    </source>
</evidence>
<keyword evidence="3" id="KW-0645">Protease</keyword>
<keyword evidence="1" id="KW-1133">Transmembrane helix</keyword>
<reference evidence="4" key="1">
    <citation type="submission" date="2016-10" db="EMBL/GenBank/DDBJ databases">
        <authorList>
            <person name="Varghese N."/>
        </authorList>
    </citation>
    <scope>NUCLEOTIDE SEQUENCE [LARGE SCALE GENOMIC DNA]</scope>
    <source>
        <strain evidence="4">KPR-7A</strain>
    </source>
</reference>
<feature type="transmembrane region" description="Helical" evidence="1">
    <location>
        <begin position="208"/>
        <end position="227"/>
    </location>
</feature>
<feature type="domain" description="CAAX prenyl protease 2/Lysostaphin resistance protein A-like" evidence="2">
    <location>
        <begin position="123"/>
        <end position="225"/>
    </location>
</feature>
<dbReference type="InterPro" id="IPR042150">
    <property type="entry name" value="MmRce1-like"/>
</dbReference>
<evidence type="ECO:0000256" key="1">
    <source>
        <dbReference type="SAM" id="Phobius"/>
    </source>
</evidence>
<feature type="transmembrane region" description="Helical" evidence="1">
    <location>
        <begin position="183"/>
        <end position="201"/>
    </location>
</feature>
<feature type="transmembrane region" description="Helical" evidence="1">
    <location>
        <begin position="49"/>
        <end position="67"/>
    </location>
</feature>
<feature type="transmembrane region" description="Helical" evidence="1">
    <location>
        <begin position="120"/>
        <end position="142"/>
    </location>
</feature>
<evidence type="ECO:0000259" key="2">
    <source>
        <dbReference type="Pfam" id="PF02517"/>
    </source>
</evidence>
<name>A0A1G6KFD9_9BACI</name>
<dbReference type="Proteomes" id="UP000183507">
    <property type="component" value="Unassembled WGS sequence"/>
</dbReference>
<dbReference type="InterPro" id="IPR003675">
    <property type="entry name" value="Rce1/LyrA-like_dom"/>
</dbReference>
<keyword evidence="3" id="KW-0378">Hydrolase</keyword>
<feature type="transmembrane region" description="Helical" evidence="1">
    <location>
        <begin position="21"/>
        <end position="43"/>
    </location>
</feature>
<dbReference type="EMBL" id="FMZR01000001">
    <property type="protein sequence ID" value="SDC29789.1"/>
    <property type="molecule type" value="Genomic_DNA"/>
</dbReference>
<dbReference type="Pfam" id="PF02517">
    <property type="entry name" value="Rce1-like"/>
    <property type="match status" value="1"/>
</dbReference>
<keyword evidence="1" id="KW-0472">Membrane</keyword>
<feature type="transmembrane region" description="Helical" evidence="1">
    <location>
        <begin position="239"/>
        <end position="258"/>
    </location>
</feature>
<organism evidence="3 4">
    <name type="scientific">Bacillus wiedmannii</name>
    <dbReference type="NCBI Taxonomy" id="1890302"/>
    <lineage>
        <taxon>Bacteria</taxon>
        <taxon>Bacillati</taxon>
        <taxon>Bacillota</taxon>
        <taxon>Bacilli</taxon>
        <taxon>Bacillales</taxon>
        <taxon>Bacillaceae</taxon>
        <taxon>Bacillus</taxon>
        <taxon>Bacillus cereus group</taxon>
    </lineage>
</organism>
<dbReference type="PANTHER" id="PTHR35797">
    <property type="entry name" value="PROTEASE-RELATED"/>
    <property type="match status" value="1"/>
</dbReference>
<sequence>MGYSINHLYILRQVKNINKHIVYHSTLCIYFLTSLVYIILLNIENGRNYLGFTMVVPLLAVISYQTLYKKQKIVHTFGISRPIIKTLIFSILFPLLLGLCLHFYFYIYDIKFLYHHWNELGFLLFVGLTIGSLSALLEEIIWRGNFHFYLRKKYSFMQTAIIIALLWSSWHLPVAIFYKNYEFQFVGILSYLSLLFILSLILTYTREYGGSVISPAILHGMFNVFYLTDGVETKWDISLMELIKFILLVIVFGMMYLIHRKVKK</sequence>
<dbReference type="GO" id="GO:0080120">
    <property type="term" value="P:CAAX-box protein maturation"/>
    <property type="evidence" value="ECO:0007669"/>
    <property type="project" value="UniProtKB-ARBA"/>
</dbReference>
<protein>
    <submittedName>
        <fullName evidence="3">CAAX protease self-immunity</fullName>
    </submittedName>
</protein>
<dbReference type="GO" id="GO:0006508">
    <property type="term" value="P:proteolysis"/>
    <property type="evidence" value="ECO:0007669"/>
    <property type="project" value="UniProtKB-KW"/>
</dbReference>
<feature type="transmembrane region" description="Helical" evidence="1">
    <location>
        <begin position="154"/>
        <end position="177"/>
    </location>
</feature>
<accession>A0A1G6KFD9</accession>